<reference evidence="1 2" key="1">
    <citation type="submission" date="2016-08" db="EMBL/GenBank/DDBJ databases">
        <authorList>
            <person name="Seilhamer J.J."/>
        </authorList>
    </citation>
    <scope>NUCLEOTIDE SEQUENCE [LARGE SCALE GENOMIC DNA]</scope>
    <source>
        <strain evidence="1 2">PH27A</strain>
    </source>
</reference>
<organism evidence="1 2">
    <name type="scientific">Terasakiispira papahanaumokuakeensis</name>
    <dbReference type="NCBI Taxonomy" id="197479"/>
    <lineage>
        <taxon>Bacteria</taxon>
        <taxon>Pseudomonadati</taxon>
        <taxon>Pseudomonadota</taxon>
        <taxon>Gammaproteobacteria</taxon>
        <taxon>Oceanospirillales</taxon>
        <taxon>Terasakiispira</taxon>
    </lineage>
</organism>
<accession>A0A1E2V970</accession>
<keyword evidence="2" id="KW-1185">Reference proteome</keyword>
<evidence type="ECO:0000313" key="1">
    <source>
        <dbReference type="EMBL" id="ODC03402.1"/>
    </source>
</evidence>
<dbReference type="Pfam" id="PF06073">
    <property type="entry name" value="DUF934"/>
    <property type="match status" value="1"/>
</dbReference>
<evidence type="ECO:0000313" key="2">
    <source>
        <dbReference type="Proteomes" id="UP000094291"/>
    </source>
</evidence>
<dbReference type="PIRSF" id="PIRSF030820">
    <property type="entry name" value="UCP030820"/>
    <property type="match status" value="1"/>
</dbReference>
<comment type="caution">
    <text evidence="1">The sequence shown here is derived from an EMBL/GenBank/DDBJ whole genome shotgun (WGS) entry which is preliminary data.</text>
</comment>
<dbReference type="EMBL" id="MDTQ01000001">
    <property type="protein sequence ID" value="ODC03402.1"/>
    <property type="molecule type" value="Genomic_DNA"/>
</dbReference>
<dbReference type="Proteomes" id="UP000094291">
    <property type="component" value="Unassembled WGS sequence"/>
</dbReference>
<protein>
    <recommendedName>
        <fullName evidence="3">Oxidoreductase</fullName>
    </recommendedName>
</protein>
<sequence length="163" mass="18913">MPKIIRDRQLVDDNWQIQRDAEAEPLTPSETQPVLIQVDEWQGAPYTAPWLASHTELNEQLADRLKSATLIAIDFPDFNDGRGYTLCRQLRERYQFKGEIRAIGDVLQDQLYYMSRVGFTSFAIREDKDPEEALQGLNTFSVRYQAAQDEATPLFRKRWEAST</sequence>
<name>A0A1E2V970_9GAMM</name>
<dbReference type="STRING" id="197479.BFW38_07410"/>
<gene>
    <name evidence="1" type="ORF">BFW38_07410</name>
</gene>
<dbReference type="AlphaFoldDB" id="A0A1E2V970"/>
<dbReference type="OrthoDB" id="9800421at2"/>
<evidence type="ECO:0008006" key="3">
    <source>
        <dbReference type="Google" id="ProtNLM"/>
    </source>
</evidence>
<proteinExistence type="predicted"/>
<dbReference type="InterPro" id="IPR008318">
    <property type="entry name" value="UCP030820"/>
</dbReference>
<dbReference type="RefSeq" id="WP_068997818.1">
    <property type="nucleotide sequence ID" value="NZ_MDTQ01000001.1"/>
</dbReference>